<dbReference type="AlphaFoldDB" id="A0A6J7KJN3"/>
<dbReference type="SUPFAM" id="SSF53474">
    <property type="entry name" value="alpha/beta-Hydrolases"/>
    <property type="match status" value="1"/>
</dbReference>
<accession>A0A6J7KJN3</accession>
<name>A0A6J7KJN3_9ZZZZ</name>
<dbReference type="InterPro" id="IPR029058">
    <property type="entry name" value="AB_hydrolase_fold"/>
</dbReference>
<sequence length="99" mass="10709">MADHFAAQLRFSVANGIGGWFDDDVAFMNPWGFDLDAITVPTFVWQGSDDLMVPAAHGHWLGDNVAATSATILDGQGHFSLAAASFDQCVRQLRGVLDR</sequence>
<reference evidence="1" key="1">
    <citation type="submission" date="2020-05" db="EMBL/GenBank/DDBJ databases">
        <authorList>
            <person name="Chiriac C."/>
            <person name="Salcher M."/>
            <person name="Ghai R."/>
            <person name="Kavagutti S V."/>
        </authorList>
    </citation>
    <scope>NUCLEOTIDE SEQUENCE</scope>
</reference>
<dbReference type="Gene3D" id="3.40.50.1820">
    <property type="entry name" value="alpha/beta hydrolase"/>
    <property type="match status" value="1"/>
</dbReference>
<protein>
    <submittedName>
        <fullName evidence="1">Unannotated protein</fullName>
    </submittedName>
</protein>
<organism evidence="1">
    <name type="scientific">freshwater metagenome</name>
    <dbReference type="NCBI Taxonomy" id="449393"/>
    <lineage>
        <taxon>unclassified sequences</taxon>
        <taxon>metagenomes</taxon>
        <taxon>ecological metagenomes</taxon>
    </lineage>
</organism>
<dbReference type="EMBL" id="CAFBNF010000209">
    <property type="protein sequence ID" value="CAB4955013.1"/>
    <property type="molecule type" value="Genomic_DNA"/>
</dbReference>
<evidence type="ECO:0000313" key="1">
    <source>
        <dbReference type="EMBL" id="CAB4955013.1"/>
    </source>
</evidence>
<gene>
    <name evidence="1" type="ORF">UFOPK3773_01631</name>
</gene>
<proteinExistence type="predicted"/>